<dbReference type="Proteomes" id="UP000799438">
    <property type="component" value="Unassembled WGS sequence"/>
</dbReference>
<feature type="region of interest" description="Disordered" evidence="9">
    <location>
        <begin position="352"/>
        <end position="395"/>
    </location>
</feature>
<feature type="transmembrane region" description="Helical" evidence="10">
    <location>
        <begin position="294"/>
        <end position="316"/>
    </location>
</feature>
<dbReference type="GO" id="GO:0005886">
    <property type="term" value="C:plasma membrane"/>
    <property type="evidence" value="ECO:0007669"/>
    <property type="project" value="TreeGrafter"/>
</dbReference>
<dbReference type="RefSeq" id="XP_033391352.1">
    <property type="nucleotide sequence ID" value="XM_033535809.1"/>
</dbReference>
<keyword evidence="5 8" id="KW-0406">Ion transport</keyword>
<evidence type="ECO:0000256" key="7">
    <source>
        <dbReference type="ARBA" id="ARBA00023303"/>
    </source>
</evidence>
<evidence type="ECO:0000256" key="4">
    <source>
        <dbReference type="ARBA" id="ARBA00022989"/>
    </source>
</evidence>
<dbReference type="Pfam" id="PF07885">
    <property type="entry name" value="Ion_trans_2"/>
    <property type="match status" value="2"/>
</dbReference>
<feature type="transmembrane region" description="Helical" evidence="10">
    <location>
        <begin position="501"/>
        <end position="521"/>
    </location>
</feature>
<feature type="transmembrane region" description="Helical" evidence="10">
    <location>
        <begin position="232"/>
        <end position="253"/>
    </location>
</feature>
<evidence type="ECO:0000256" key="10">
    <source>
        <dbReference type="SAM" id="Phobius"/>
    </source>
</evidence>
<dbReference type="OrthoDB" id="297496at2759"/>
<protein>
    <recommendedName>
        <fullName evidence="11">Potassium channel domain-containing protein</fullName>
    </recommendedName>
</protein>
<dbReference type="EMBL" id="ML995563">
    <property type="protein sequence ID" value="KAF2135634.1"/>
    <property type="molecule type" value="Genomic_DNA"/>
</dbReference>
<evidence type="ECO:0000256" key="2">
    <source>
        <dbReference type="ARBA" id="ARBA00022448"/>
    </source>
</evidence>
<feature type="transmembrane region" description="Helical" evidence="10">
    <location>
        <begin position="442"/>
        <end position="464"/>
    </location>
</feature>
<evidence type="ECO:0000313" key="12">
    <source>
        <dbReference type="EMBL" id="KAF2135634.1"/>
    </source>
</evidence>
<dbReference type="SUPFAM" id="SSF81324">
    <property type="entry name" value="Voltage-gated potassium channels"/>
    <property type="match status" value="2"/>
</dbReference>
<keyword evidence="6 10" id="KW-0472">Membrane</keyword>
<evidence type="ECO:0000256" key="6">
    <source>
        <dbReference type="ARBA" id="ARBA00023136"/>
    </source>
</evidence>
<evidence type="ECO:0000256" key="5">
    <source>
        <dbReference type="ARBA" id="ARBA00023065"/>
    </source>
</evidence>
<dbReference type="Gene3D" id="1.10.287.70">
    <property type="match status" value="2"/>
</dbReference>
<dbReference type="GO" id="GO:0015271">
    <property type="term" value="F:outward rectifier potassium channel activity"/>
    <property type="evidence" value="ECO:0007669"/>
    <property type="project" value="TreeGrafter"/>
</dbReference>
<dbReference type="PANTHER" id="PTHR11003:SF342">
    <property type="entry name" value="OUTWARD-RECTIFIER POTASSIUM CHANNEL TOK1"/>
    <property type="match status" value="1"/>
</dbReference>
<reference evidence="12" key="1">
    <citation type="journal article" date="2020" name="Stud. Mycol.">
        <title>101 Dothideomycetes genomes: a test case for predicting lifestyles and emergence of pathogens.</title>
        <authorList>
            <person name="Haridas S."/>
            <person name="Albert R."/>
            <person name="Binder M."/>
            <person name="Bloem J."/>
            <person name="Labutti K."/>
            <person name="Salamov A."/>
            <person name="Andreopoulos B."/>
            <person name="Baker S."/>
            <person name="Barry K."/>
            <person name="Bills G."/>
            <person name="Bluhm B."/>
            <person name="Cannon C."/>
            <person name="Castanera R."/>
            <person name="Culley D."/>
            <person name="Daum C."/>
            <person name="Ezra D."/>
            <person name="Gonzalez J."/>
            <person name="Henrissat B."/>
            <person name="Kuo A."/>
            <person name="Liang C."/>
            <person name="Lipzen A."/>
            <person name="Lutzoni F."/>
            <person name="Magnuson J."/>
            <person name="Mondo S."/>
            <person name="Nolan M."/>
            <person name="Ohm R."/>
            <person name="Pangilinan J."/>
            <person name="Park H.-J."/>
            <person name="Ramirez L."/>
            <person name="Alfaro M."/>
            <person name="Sun H."/>
            <person name="Tritt A."/>
            <person name="Yoshinaga Y."/>
            <person name="Zwiers L.-H."/>
            <person name="Turgeon B."/>
            <person name="Goodwin S."/>
            <person name="Spatafora J."/>
            <person name="Crous P."/>
            <person name="Grigoriev I."/>
        </authorList>
    </citation>
    <scope>NUCLEOTIDE SEQUENCE</scope>
    <source>
        <strain evidence="12">CBS 121167</strain>
    </source>
</reference>
<dbReference type="PRINTS" id="PR01333">
    <property type="entry name" value="2POREKCHANEL"/>
</dbReference>
<dbReference type="InterPro" id="IPR003280">
    <property type="entry name" value="2pore_dom_K_chnl"/>
</dbReference>
<keyword evidence="7 8" id="KW-0407">Ion channel</keyword>
<feature type="transmembrane region" description="Helical" evidence="10">
    <location>
        <begin position="470"/>
        <end position="489"/>
    </location>
</feature>
<evidence type="ECO:0000256" key="3">
    <source>
        <dbReference type="ARBA" id="ARBA00022692"/>
    </source>
</evidence>
<organism evidence="12 13">
    <name type="scientific">Aplosporella prunicola CBS 121167</name>
    <dbReference type="NCBI Taxonomy" id="1176127"/>
    <lineage>
        <taxon>Eukaryota</taxon>
        <taxon>Fungi</taxon>
        <taxon>Dikarya</taxon>
        <taxon>Ascomycota</taxon>
        <taxon>Pezizomycotina</taxon>
        <taxon>Dothideomycetes</taxon>
        <taxon>Dothideomycetes incertae sedis</taxon>
        <taxon>Botryosphaeriales</taxon>
        <taxon>Aplosporellaceae</taxon>
        <taxon>Aplosporella</taxon>
    </lineage>
</organism>
<sequence length="718" mass="81693">MPSNTHLSLPSDDGDTRRHVPSSTVSSSGQHAIRFTEPRRDEAVRREKWWGINLSRRKGYRKREWWFASTAIPLLAATFGPLANVLSISALVTNWRMHLQVNGKIVAEPYGVPFKDPEWCYWINAASLICGFIGNFFLLMNFTQRIRYLISLPATIVLWYIATGMLTAITICMEIYKPPKQPLEVYTQGYWYAVMAATLYFVCSMLLMINMVGFWRGFYPETFTLTEPQRMLIVQTMLFFLWLAGGGAIFSHLETSDGQEGWSFVNALYFCDVTILTVGYGDLVPTNDITRGLVFPYSVGGIIMLGLVISSIYKFATDLGNDKVIKKHINKVRSRTLERTVTSSIELQHRELGVGGPQTNPRLTISGPMNPIKRTIAPRSSSSKEKQTSTGQKRPRLRRVVPLHPIAWPRKPRLLLLREEKDRFDAMRSIQRSTTRFKRHSALMLSICAFGILWAVGAIAFWQAEKETQGMTYFQALYFCYVSLLTIGYGDLAPKSTAGRAFFVVWSLVAVPTMTLLVSALGDTFIAGFSKASNRIADFTVLPQFGIWRSIVDNNPWLQRWLGRKEERRERRERKRKAKEGMPVGPAEEATADESRDIVVDGSLSLETLANERSVEAIFARHLPTTIKRVADDLKSGEPKYYTYEEWVGFTRLIRFTVEGTHEQNEESLVEWDWIGEDSPMMGEDGEAGFVLDRLLESLGRLLRKRDESERAEEVEGE</sequence>
<evidence type="ECO:0000256" key="8">
    <source>
        <dbReference type="RuleBase" id="RU003857"/>
    </source>
</evidence>
<dbReference type="GeneID" id="54293305"/>
<gene>
    <name evidence="12" type="ORF">K452DRAFT_172149</name>
</gene>
<keyword evidence="13" id="KW-1185">Reference proteome</keyword>
<feature type="domain" description="Potassium channel" evidence="11">
    <location>
        <begin position="238"/>
        <end position="316"/>
    </location>
</feature>
<dbReference type="GO" id="GO:0022841">
    <property type="term" value="F:potassium ion leak channel activity"/>
    <property type="evidence" value="ECO:0007669"/>
    <property type="project" value="TreeGrafter"/>
</dbReference>
<keyword evidence="4 10" id="KW-1133">Transmembrane helix</keyword>
<comment type="subcellular location">
    <subcellularLocation>
        <location evidence="1">Membrane</location>
        <topology evidence="1">Multi-pass membrane protein</topology>
    </subcellularLocation>
</comment>
<feature type="transmembrane region" description="Helical" evidence="10">
    <location>
        <begin position="149"/>
        <end position="171"/>
    </location>
</feature>
<name>A0A6A6AXH0_9PEZI</name>
<dbReference type="AlphaFoldDB" id="A0A6A6AXH0"/>
<dbReference type="GO" id="GO:0030322">
    <property type="term" value="P:stabilization of membrane potential"/>
    <property type="evidence" value="ECO:0007669"/>
    <property type="project" value="TreeGrafter"/>
</dbReference>
<feature type="transmembrane region" description="Helical" evidence="10">
    <location>
        <begin position="121"/>
        <end position="142"/>
    </location>
</feature>
<dbReference type="PANTHER" id="PTHR11003">
    <property type="entry name" value="POTASSIUM CHANNEL, SUBFAMILY K"/>
    <property type="match status" value="1"/>
</dbReference>
<dbReference type="FunFam" id="1.10.287.70:FF:000182">
    <property type="entry name" value="Outward-rectifier potassium channel TOK1"/>
    <property type="match status" value="1"/>
</dbReference>
<evidence type="ECO:0000256" key="1">
    <source>
        <dbReference type="ARBA" id="ARBA00004141"/>
    </source>
</evidence>
<dbReference type="InterPro" id="IPR013099">
    <property type="entry name" value="K_chnl_dom"/>
</dbReference>
<keyword evidence="2 8" id="KW-0813">Transport</keyword>
<feature type="region of interest" description="Disordered" evidence="9">
    <location>
        <begin position="1"/>
        <end position="39"/>
    </location>
</feature>
<evidence type="ECO:0000259" key="11">
    <source>
        <dbReference type="Pfam" id="PF07885"/>
    </source>
</evidence>
<evidence type="ECO:0000256" key="9">
    <source>
        <dbReference type="SAM" id="MobiDB-lite"/>
    </source>
</evidence>
<evidence type="ECO:0000313" key="13">
    <source>
        <dbReference type="Proteomes" id="UP000799438"/>
    </source>
</evidence>
<accession>A0A6A6AXH0</accession>
<comment type="similarity">
    <text evidence="8">Belongs to the two pore domain potassium channel (TC 1.A.1.8) family.</text>
</comment>
<proteinExistence type="inferred from homology"/>
<feature type="domain" description="Potassium channel" evidence="11">
    <location>
        <begin position="453"/>
        <end position="525"/>
    </location>
</feature>
<keyword evidence="3 8" id="KW-0812">Transmembrane</keyword>
<feature type="transmembrane region" description="Helical" evidence="10">
    <location>
        <begin position="191"/>
        <end position="212"/>
    </location>
</feature>
<feature type="compositionally biased region" description="Polar residues" evidence="9">
    <location>
        <begin position="21"/>
        <end position="30"/>
    </location>
</feature>
<feature type="transmembrane region" description="Helical" evidence="10">
    <location>
        <begin position="65"/>
        <end position="92"/>
    </location>
</feature>
<feature type="region of interest" description="Disordered" evidence="9">
    <location>
        <begin position="569"/>
        <end position="593"/>
    </location>
</feature>